<dbReference type="InterPro" id="IPR029787">
    <property type="entry name" value="Nucleotide_cyclase"/>
</dbReference>
<evidence type="ECO:0000256" key="4">
    <source>
        <dbReference type="ARBA" id="ARBA00034247"/>
    </source>
</evidence>
<feature type="domain" description="GGDEF" evidence="6">
    <location>
        <begin position="226"/>
        <end position="355"/>
    </location>
</feature>
<dbReference type="InterPro" id="IPR043128">
    <property type="entry name" value="Rev_trsase/Diguanyl_cyclase"/>
</dbReference>
<evidence type="ECO:0000256" key="1">
    <source>
        <dbReference type="ARBA" id="ARBA00001946"/>
    </source>
</evidence>
<dbReference type="PANTHER" id="PTHR45138:SF9">
    <property type="entry name" value="DIGUANYLATE CYCLASE DGCM-RELATED"/>
    <property type="match status" value="1"/>
</dbReference>
<dbReference type="EC" id="2.7.7.65" evidence="3"/>
<keyword evidence="5" id="KW-1133">Transmembrane helix</keyword>
<feature type="transmembrane region" description="Helical" evidence="5">
    <location>
        <begin position="21"/>
        <end position="39"/>
    </location>
</feature>
<feature type="transmembrane region" description="Helical" evidence="5">
    <location>
        <begin position="85"/>
        <end position="114"/>
    </location>
</feature>
<feature type="transmembrane region" description="Helical" evidence="5">
    <location>
        <begin position="120"/>
        <end position="139"/>
    </location>
</feature>
<sequence>MQPSQKQRLRLRRILLASSASWLYLLLCWLAFLAGYMQLHLQGMLVLSFVVLASCVIFFLLVRFDLNLRFREPSLTLPQMCWSILVVFVSAYFAGSLRSLFLMMALIVLMFGAFRLDLKGFVRVGVFCAICYALLLIALQRREGIELRQELIQALEFFVLLLGVSMLGLEMSGLRQTLQLRNRELQRAFGQIQQQAITDELTGLYNRRFAKTMLSQQKALADRGGYDFVLCLIDLDFFKAVNDRYGHSGGDAVLRQLAGLLQRSVRNADFVARLGGEEFLLALTRTDPEGAQRVLQRLRETMADVQWDECPGLRLTLSVGVSAYRSPEPWEDVLQRCDEALYRAKDDGRDQVVLL</sequence>
<dbReference type="Pfam" id="PF00990">
    <property type="entry name" value="GGDEF"/>
    <property type="match status" value="1"/>
</dbReference>
<evidence type="ECO:0000313" key="8">
    <source>
        <dbReference type="Proteomes" id="UP000198706"/>
    </source>
</evidence>
<reference evidence="7 8" key="1">
    <citation type="submission" date="2016-10" db="EMBL/GenBank/DDBJ databases">
        <authorList>
            <person name="de Groot N.N."/>
        </authorList>
    </citation>
    <scope>NUCLEOTIDE SEQUENCE [LARGE SCALE GENOMIC DNA]</scope>
    <source>
        <strain evidence="7 8">JCM 21544</strain>
    </source>
</reference>
<dbReference type="NCBIfam" id="TIGR00254">
    <property type="entry name" value="GGDEF"/>
    <property type="match status" value="1"/>
</dbReference>
<gene>
    <name evidence="7" type="ORF">SAMN05216186_1456</name>
</gene>
<name>A0A1G9Q3D6_9PSED</name>
<dbReference type="EMBL" id="FNFD01000045">
    <property type="protein sequence ID" value="SDM05433.1"/>
    <property type="molecule type" value="Genomic_DNA"/>
</dbReference>
<dbReference type="InterPro" id="IPR050469">
    <property type="entry name" value="Diguanylate_Cyclase"/>
</dbReference>
<dbReference type="Proteomes" id="UP000198706">
    <property type="component" value="Unassembled WGS sequence"/>
</dbReference>
<comment type="cofactor">
    <cofactor evidence="1">
        <name>Mg(2+)</name>
        <dbReference type="ChEBI" id="CHEBI:18420"/>
    </cofactor>
</comment>
<proteinExistence type="predicted"/>
<keyword evidence="5" id="KW-0472">Membrane</keyword>
<dbReference type="STRING" id="137658.SAMN05216186_1456"/>
<keyword evidence="5" id="KW-0812">Transmembrane</keyword>
<dbReference type="PANTHER" id="PTHR45138">
    <property type="entry name" value="REGULATORY COMPONENTS OF SENSORY TRANSDUCTION SYSTEM"/>
    <property type="match status" value="1"/>
</dbReference>
<dbReference type="FunFam" id="3.30.70.270:FF:000001">
    <property type="entry name" value="Diguanylate cyclase domain protein"/>
    <property type="match status" value="1"/>
</dbReference>
<dbReference type="SUPFAM" id="SSF55073">
    <property type="entry name" value="Nucleotide cyclase"/>
    <property type="match status" value="1"/>
</dbReference>
<comment type="catalytic activity">
    <reaction evidence="4">
        <text>2 GTP = 3',3'-c-di-GMP + 2 diphosphate</text>
        <dbReference type="Rhea" id="RHEA:24898"/>
        <dbReference type="ChEBI" id="CHEBI:33019"/>
        <dbReference type="ChEBI" id="CHEBI:37565"/>
        <dbReference type="ChEBI" id="CHEBI:58805"/>
        <dbReference type="EC" id="2.7.7.65"/>
    </reaction>
</comment>
<feature type="transmembrane region" description="Helical" evidence="5">
    <location>
        <begin position="45"/>
        <end position="64"/>
    </location>
</feature>
<dbReference type="GO" id="GO:0052621">
    <property type="term" value="F:diguanylate cyclase activity"/>
    <property type="evidence" value="ECO:0007669"/>
    <property type="project" value="UniProtKB-EC"/>
</dbReference>
<organism evidence="7 8">
    <name type="scientific">Pseudomonas indica</name>
    <dbReference type="NCBI Taxonomy" id="137658"/>
    <lineage>
        <taxon>Bacteria</taxon>
        <taxon>Pseudomonadati</taxon>
        <taxon>Pseudomonadota</taxon>
        <taxon>Gammaproteobacteria</taxon>
        <taxon>Pseudomonadales</taxon>
        <taxon>Pseudomonadaceae</taxon>
        <taxon>Pseudomonas</taxon>
    </lineage>
</organism>
<dbReference type="Gene3D" id="3.30.70.270">
    <property type="match status" value="1"/>
</dbReference>
<keyword evidence="8" id="KW-1185">Reference proteome</keyword>
<dbReference type="SMART" id="SM00267">
    <property type="entry name" value="GGDEF"/>
    <property type="match status" value="1"/>
</dbReference>
<dbReference type="AlphaFoldDB" id="A0A1G9Q3D6"/>
<protein>
    <recommendedName>
        <fullName evidence="3">diguanylate cyclase</fullName>
        <ecNumber evidence="3">2.7.7.65</ecNumber>
    </recommendedName>
</protein>
<dbReference type="InterPro" id="IPR000160">
    <property type="entry name" value="GGDEF_dom"/>
</dbReference>
<dbReference type="GO" id="GO:0005886">
    <property type="term" value="C:plasma membrane"/>
    <property type="evidence" value="ECO:0007669"/>
    <property type="project" value="UniProtKB-SubCell"/>
</dbReference>
<dbReference type="RefSeq" id="WP_084338268.1">
    <property type="nucleotide sequence ID" value="NZ_FNFD01000045.1"/>
</dbReference>
<evidence type="ECO:0000313" key="7">
    <source>
        <dbReference type="EMBL" id="SDM05433.1"/>
    </source>
</evidence>
<feature type="transmembrane region" description="Helical" evidence="5">
    <location>
        <begin position="151"/>
        <end position="169"/>
    </location>
</feature>
<comment type="subcellular location">
    <subcellularLocation>
        <location evidence="2">Cell inner membrane</location>
    </subcellularLocation>
</comment>
<dbReference type="CDD" id="cd01949">
    <property type="entry name" value="GGDEF"/>
    <property type="match status" value="1"/>
</dbReference>
<evidence type="ECO:0000256" key="3">
    <source>
        <dbReference type="ARBA" id="ARBA00012528"/>
    </source>
</evidence>
<evidence type="ECO:0000256" key="2">
    <source>
        <dbReference type="ARBA" id="ARBA00004533"/>
    </source>
</evidence>
<accession>A0A1G9Q3D6</accession>
<dbReference type="PROSITE" id="PS50887">
    <property type="entry name" value="GGDEF"/>
    <property type="match status" value="1"/>
</dbReference>
<evidence type="ECO:0000259" key="6">
    <source>
        <dbReference type="PROSITE" id="PS50887"/>
    </source>
</evidence>
<evidence type="ECO:0000256" key="5">
    <source>
        <dbReference type="SAM" id="Phobius"/>
    </source>
</evidence>